<dbReference type="InterPro" id="IPR032191">
    <property type="entry name" value="CNOT1_CAF1_bind"/>
</dbReference>
<dbReference type="EMBL" id="JBDODL010000929">
    <property type="protein sequence ID" value="MES1920884.1"/>
    <property type="molecule type" value="Genomic_DNA"/>
</dbReference>
<reference evidence="3 4" key="1">
    <citation type="journal article" date="2024" name="BMC Biol.">
        <title>Comparative genomics of Ascetosporea gives new insight into the evolutionary basis for animal parasitism in Rhizaria.</title>
        <authorList>
            <person name="Hiltunen Thoren M."/>
            <person name="Onut-Brannstrom I."/>
            <person name="Alfjorden A."/>
            <person name="Peckova H."/>
            <person name="Swords F."/>
            <person name="Hooper C."/>
            <person name="Holzer A.S."/>
            <person name="Bass D."/>
            <person name="Burki F."/>
        </authorList>
    </citation>
    <scope>NUCLEOTIDE SEQUENCE [LARGE SCALE GENOMIC DNA]</scope>
    <source>
        <strain evidence="3">20-A016</strain>
    </source>
</reference>
<dbReference type="PANTHER" id="PTHR13162">
    <property type="entry name" value="CCR4-NOT TRANSCRIPTION COMPLEX"/>
    <property type="match status" value="1"/>
</dbReference>
<feature type="domain" description="CCR4-NOT transcription complex subunit 1" evidence="1">
    <location>
        <begin position="177"/>
        <end position="314"/>
    </location>
</feature>
<evidence type="ECO:0000259" key="2">
    <source>
        <dbReference type="Pfam" id="PF16415"/>
    </source>
</evidence>
<sequence>MNALTSEHRDAILLSTVVFVSRVLKSCAFSIVFSPPNPWLMGILGLLKEIYSKDDVDINVKFEIEELLKSLRLDVADIKSSFVLLLHNFGKNLKSSSEIFVPSSESSYSPMGKQIDFGADFGSNQTAYLQSYQDGRDRSYYPMRQGSDFAIHYITESIQKGTKIEDVPMSLSNPQTIRLLTHTISHAVSDNFAAVLDRCVGITSRTTMQIVGKDLEFEPNRSVFESMSLCTAESLACNLVLAICKDPLRWEVYNSLKAVLLPILKDGEEAKRIASSLAKANFGICCKAVTEVASIFVKKEVEQMIKPSIELRERYSSSGMQFPGENTAFQRSKFKTNFNEEIYPNSLPFELQPRRGGLSENQISLYNNYAPLFENHLSQTCEWAQTEANFLSMCEEDDLIEKSLLEREQPHKKAFFGIFEEDNTEHLQSDSFATAPMNSGVQQAEWPRNPEKLLFGEHFANEEVERFGLSTNRRLSFDKINTDELSNFELIKRLGSSLIKNRYDDVAKMVNEHPQVVGKRLAELKEDDKTKQAVTEFLGKAAECCASIGDSDRVILLLLADHVYNEMFKFASSLLFVDLSV</sequence>
<dbReference type="Proteomes" id="UP001439008">
    <property type="component" value="Unassembled WGS sequence"/>
</dbReference>
<evidence type="ECO:0000313" key="3">
    <source>
        <dbReference type="EMBL" id="MES1920884.1"/>
    </source>
</evidence>
<dbReference type="InterPro" id="IPR040398">
    <property type="entry name" value="Not1"/>
</dbReference>
<accession>A0ABV2AMI6</accession>
<evidence type="ECO:0000259" key="1">
    <source>
        <dbReference type="Pfam" id="PF12842"/>
    </source>
</evidence>
<protein>
    <submittedName>
        <fullName evidence="3">CCR4-NOT core subunit cdc39</fullName>
    </submittedName>
</protein>
<comment type="caution">
    <text evidence="3">The sequence shown here is derived from an EMBL/GenBank/DDBJ whole genome shotgun (WGS) entry which is preliminary data.</text>
</comment>
<dbReference type="Pfam" id="PF16415">
    <property type="entry name" value="CNOT1_CAF1_bind"/>
    <property type="match status" value="1"/>
</dbReference>
<feature type="domain" description="CCR4-NOT transcription complex subunit 1 CAF1-binding" evidence="2">
    <location>
        <begin position="9"/>
        <end position="85"/>
    </location>
</feature>
<evidence type="ECO:0000313" key="4">
    <source>
        <dbReference type="Proteomes" id="UP001439008"/>
    </source>
</evidence>
<dbReference type="Gene3D" id="1.25.40.180">
    <property type="match status" value="1"/>
</dbReference>
<gene>
    <name evidence="3" type="primary">CDC39</name>
    <name evidence="3" type="ORF">MHBO_002501</name>
</gene>
<dbReference type="PANTHER" id="PTHR13162:SF8">
    <property type="entry name" value="CCR4-NOT TRANSCRIPTION COMPLEX SUBUNIT 1"/>
    <property type="match status" value="1"/>
</dbReference>
<proteinExistence type="predicted"/>
<organism evidence="3 4">
    <name type="scientific">Bonamia ostreae</name>
    <dbReference type="NCBI Taxonomy" id="126728"/>
    <lineage>
        <taxon>Eukaryota</taxon>
        <taxon>Sar</taxon>
        <taxon>Rhizaria</taxon>
        <taxon>Endomyxa</taxon>
        <taxon>Ascetosporea</taxon>
        <taxon>Haplosporida</taxon>
        <taxon>Bonamia</taxon>
    </lineage>
</organism>
<dbReference type="InterPro" id="IPR024557">
    <property type="entry name" value="CNOT1_dom_4"/>
</dbReference>
<feature type="non-terminal residue" evidence="3">
    <location>
        <position position="581"/>
    </location>
</feature>
<name>A0ABV2AMI6_9EUKA</name>
<keyword evidence="4" id="KW-1185">Reference proteome</keyword>
<dbReference type="Pfam" id="PF12842">
    <property type="entry name" value="DUF3819"/>
    <property type="match status" value="1"/>
</dbReference>